<sequence length="50" mass="5487">MAGKARVLMCAALVVLLLLVELNSALFIFLFRRPPLRVDKLTPSVQGDSC</sequence>
<dbReference type="AlphaFoldDB" id="M8C6F6"/>
<proteinExistence type="predicted"/>
<dbReference type="EnsemblPlants" id="EMT29819">
    <property type="protein sequence ID" value="EMT29819"/>
    <property type="gene ID" value="F775_17272"/>
</dbReference>
<accession>M8C6F6</accession>
<evidence type="ECO:0000313" key="1">
    <source>
        <dbReference type="EnsemblPlants" id="EMT29819"/>
    </source>
</evidence>
<protein>
    <submittedName>
        <fullName evidence="1">Uncharacterized protein</fullName>
    </submittedName>
</protein>
<organism evidence="1">
    <name type="scientific">Aegilops tauschii</name>
    <name type="common">Tausch's goatgrass</name>
    <name type="synonym">Aegilops squarrosa</name>
    <dbReference type="NCBI Taxonomy" id="37682"/>
    <lineage>
        <taxon>Eukaryota</taxon>
        <taxon>Viridiplantae</taxon>
        <taxon>Streptophyta</taxon>
        <taxon>Embryophyta</taxon>
        <taxon>Tracheophyta</taxon>
        <taxon>Spermatophyta</taxon>
        <taxon>Magnoliopsida</taxon>
        <taxon>Liliopsida</taxon>
        <taxon>Poales</taxon>
        <taxon>Poaceae</taxon>
        <taxon>BOP clade</taxon>
        <taxon>Pooideae</taxon>
        <taxon>Triticodae</taxon>
        <taxon>Triticeae</taxon>
        <taxon>Triticinae</taxon>
        <taxon>Aegilops</taxon>
    </lineage>
</organism>
<name>M8C6F6_AEGTA</name>
<reference evidence="1" key="1">
    <citation type="submission" date="2015-06" db="UniProtKB">
        <authorList>
            <consortium name="EnsemblPlants"/>
        </authorList>
    </citation>
    <scope>IDENTIFICATION</scope>
</reference>